<feature type="compositionally biased region" description="Basic and acidic residues" evidence="1">
    <location>
        <begin position="29"/>
        <end position="39"/>
    </location>
</feature>
<keyword evidence="3" id="KW-1185">Reference proteome</keyword>
<evidence type="ECO:0000313" key="3">
    <source>
        <dbReference type="Proteomes" id="UP000244722"/>
    </source>
</evidence>
<evidence type="ECO:0000313" key="2">
    <source>
        <dbReference type="EMBL" id="PUU73987.1"/>
    </source>
</evidence>
<dbReference type="Proteomes" id="UP000244722">
    <property type="component" value="Unassembled WGS sequence"/>
</dbReference>
<sequence>MNEKGQDGNEKGTEDNRKEDGNGENGGGGEDKDGGEAGRMRKRMRVEKVKMSIRRKTEITKLKIGSVKTKRAEMRIMLKVFDAARHARPIERVAYPFIVRTKTPDMRWGSMQRRKECDSERVGWGKSQMREGYGKQEFFNRFSLLAWESAEEKGDLHRTRPTCVVIN</sequence>
<comment type="caution">
    <text evidence="2">The sequence shown here is derived from an EMBL/GenBank/DDBJ whole genome shotgun (WGS) entry which is preliminary data.</text>
</comment>
<feature type="region of interest" description="Disordered" evidence="1">
    <location>
        <begin position="1"/>
        <end position="43"/>
    </location>
</feature>
<protein>
    <submittedName>
        <fullName evidence="2">Uncharacterized protein</fullName>
    </submittedName>
</protein>
<evidence type="ECO:0000256" key="1">
    <source>
        <dbReference type="SAM" id="MobiDB-lite"/>
    </source>
</evidence>
<organism evidence="2 3">
    <name type="scientific">Tuber borchii</name>
    <name type="common">White truffle</name>
    <dbReference type="NCBI Taxonomy" id="42251"/>
    <lineage>
        <taxon>Eukaryota</taxon>
        <taxon>Fungi</taxon>
        <taxon>Dikarya</taxon>
        <taxon>Ascomycota</taxon>
        <taxon>Pezizomycotina</taxon>
        <taxon>Pezizomycetes</taxon>
        <taxon>Pezizales</taxon>
        <taxon>Tuberaceae</taxon>
        <taxon>Tuber</taxon>
    </lineage>
</organism>
<dbReference type="EMBL" id="NESQ01000329">
    <property type="protein sequence ID" value="PUU73987.1"/>
    <property type="molecule type" value="Genomic_DNA"/>
</dbReference>
<name>A0A2T6ZEQ2_TUBBO</name>
<feature type="compositionally biased region" description="Basic and acidic residues" evidence="1">
    <location>
        <begin position="1"/>
        <end position="21"/>
    </location>
</feature>
<proteinExistence type="predicted"/>
<dbReference type="AlphaFoldDB" id="A0A2T6ZEQ2"/>
<reference evidence="2 3" key="1">
    <citation type="submission" date="2017-04" db="EMBL/GenBank/DDBJ databases">
        <title>Draft genome sequence of Tuber borchii Vittad., a whitish edible truffle.</title>
        <authorList>
            <consortium name="DOE Joint Genome Institute"/>
            <person name="Murat C."/>
            <person name="Kuo A."/>
            <person name="Barry K.W."/>
            <person name="Clum A."/>
            <person name="Dockter R.B."/>
            <person name="Fauchery L."/>
            <person name="Iotti M."/>
            <person name="Kohler A."/>
            <person name="Labutti K."/>
            <person name="Lindquist E.A."/>
            <person name="Lipzen A."/>
            <person name="Ohm R.A."/>
            <person name="Wang M."/>
            <person name="Grigoriev I.V."/>
            <person name="Zambonelli A."/>
            <person name="Martin F.M."/>
        </authorList>
    </citation>
    <scope>NUCLEOTIDE SEQUENCE [LARGE SCALE GENOMIC DNA]</scope>
    <source>
        <strain evidence="2 3">Tbo3840</strain>
    </source>
</reference>
<gene>
    <name evidence="2" type="ORF">B9Z19DRAFT_1134042</name>
</gene>
<accession>A0A2T6ZEQ2</accession>